<dbReference type="RefSeq" id="WP_091189419.1">
    <property type="nucleotide sequence ID" value="NZ_FOVE01000001.1"/>
</dbReference>
<feature type="chain" id="PRO_5017214041" evidence="2">
    <location>
        <begin position="22"/>
        <end position="92"/>
    </location>
</feature>
<evidence type="ECO:0000313" key="3">
    <source>
        <dbReference type="EMBL" id="SFM93714.1"/>
    </source>
</evidence>
<dbReference type="Proteomes" id="UP000242869">
    <property type="component" value="Unassembled WGS sequence"/>
</dbReference>
<dbReference type="OrthoDB" id="8594334at2"/>
<sequence>MLKNLLPALIVFAAVTASSSAALPPKYLGIKDFKLCLATQEINTYRAWCMPAGKPESCPAASWEQLKALTGTDKLPDCPAGSTAPAEKPATQ</sequence>
<keyword evidence="4" id="KW-1185">Reference proteome</keyword>
<accession>A0A1I4UXK7</accession>
<feature type="region of interest" description="Disordered" evidence="1">
    <location>
        <begin position="72"/>
        <end position="92"/>
    </location>
</feature>
<organism evidence="3 4">
    <name type="scientific">Formivibrio citricus</name>
    <dbReference type="NCBI Taxonomy" id="83765"/>
    <lineage>
        <taxon>Bacteria</taxon>
        <taxon>Pseudomonadati</taxon>
        <taxon>Pseudomonadota</taxon>
        <taxon>Betaproteobacteria</taxon>
        <taxon>Neisseriales</taxon>
        <taxon>Chitinibacteraceae</taxon>
        <taxon>Formivibrio</taxon>
    </lineage>
</organism>
<keyword evidence="2" id="KW-0732">Signal</keyword>
<feature type="signal peptide" evidence="2">
    <location>
        <begin position="1"/>
        <end position="21"/>
    </location>
</feature>
<protein>
    <submittedName>
        <fullName evidence="3">Uncharacterized protein</fullName>
    </submittedName>
</protein>
<name>A0A1I4UXK7_9NEIS</name>
<dbReference type="AlphaFoldDB" id="A0A1I4UXK7"/>
<evidence type="ECO:0000313" key="4">
    <source>
        <dbReference type="Proteomes" id="UP000242869"/>
    </source>
</evidence>
<evidence type="ECO:0000256" key="1">
    <source>
        <dbReference type="SAM" id="MobiDB-lite"/>
    </source>
</evidence>
<dbReference type="EMBL" id="FOVE01000001">
    <property type="protein sequence ID" value="SFM93714.1"/>
    <property type="molecule type" value="Genomic_DNA"/>
</dbReference>
<evidence type="ECO:0000256" key="2">
    <source>
        <dbReference type="SAM" id="SignalP"/>
    </source>
</evidence>
<proteinExistence type="predicted"/>
<gene>
    <name evidence="3" type="ORF">SAMN05660284_00026</name>
</gene>
<reference evidence="4" key="1">
    <citation type="submission" date="2016-10" db="EMBL/GenBank/DDBJ databases">
        <authorList>
            <person name="Varghese N."/>
            <person name="Submissions S."/>
        </authorList>
    </citation>
    <scope>NUCLEOTIDE SEQUENCE [LARGE SCALE GENOMIC DNA]</scope>
    <source>
        <strain evidence="4">DSM 6150</strain>
    </source>
</reference>